<feature type="domain" description="C-type lectin" evidence="7">
    <location>
        <begin position="68"/>
        <end position="185"/>
    </location>
</feature>
<dbReference type="Proteomes" id="UP000735302">
    <property type="component" value="Unassembled WGS sequence"/>
</dbReference>
<evidence type="ECO:0000313" key="8">
    <source>
        <dbReference type="EMBL" id="GFO16618.1"/>
    </source>
</evidence>
<accession>A0AAV4BCL4</accession>
<keyword evidence="2" id="KW-0964">Secreted</keyword>
<feature type="transmembrane region" description="Helical" evidence="6">
    <location>
        <begin position="41"/>
        <end position="61"/>
    </location>
</feature>
<gene>
    <name evidence="8" type="ORF">PoB_004312300</name>
</gene>
<dbReference type="PANTHER" id="PTHR22799">
    <property type="entry name" value="TETRANECTIN-RELATED"/>
    <property type="match status" value="1"/>
</dbReference>
<dbReference type="GO" id="GO:0030246">
    <property type="term" value="F:carbohydrate binding"/>
    <property type="evidence" value="ECO:0007669"/>
    <property type="project" value="UniProtKB-KW"/>
</dbReference>
<dbReference type="Gene3D" id="3.10.100.10">
    <property type="entry name" value="Mannose-Binding Protein A, subunit A"/>
    <property type="match status" value="1"/>
</dbReference>
<keyword evidence="4" id="KW-0430">Lectin</keyword>
<evidence type="ECO:0000256" key="5">
    <source>
        <dbReference type="ARBA" id="ARBA00023157"/>
    </source>
</evidence>
<dbReference type="Pfam" id="PF00059">
    <property type="entry name" value="Lectin_C"/>
    <property type="match status" value="1"/>
</dbReference>
<organism evidence="8 9">
    <name type="scientific">Plakobranchus ocellatus</name>
    <dbReference type="NCBI Taxonomy" id="259542"/>
    <lineage>
        <taxon>Eukaryota</taxon>
        <taxon>Metazoa</taxon>
        <taxon>Spiralia</taxon>
        <taxon>Lophotrochozoa</taxon>
        <taxon>Mollusca</taxon>
        <taxon>Gastropoda</taxon>
        <taxon>Heterobranchia</taxon>
        <taxon>Euthyneura</taxon>
        <taxon>Panpulmonata</taxon>
        <taxon>Sacoglossa</taxon>
        <taxon>Placobranchoidea</taxon>
        <taxon>Plakobranchidae</taxon>
        <taxon>Plakobranchus</taxon>
    </lineage>
</organism>
<sequence length="194" mass="22951">MRYSVSQARLIPHLMWGEPFQSLLQSTPDHSLPDLHPMNMFLSPILLVLGVLAITSVQSYVRYNEAGYSYTLYAVSKDRERFDLAKMNNRCKERGGYLAQIDDHEEYTFLARYVHYLGGWGPFFTGITDEGSEGRFYYYNDKKPAKYLKWRRGQPDNWWNEDCVEIWRSGLNDRKCRRRGRYICEIPNTHGFPR</sequence>
<evidence type="ECO:0000259" key="7">
    <source>
        <dbReference type="PROSITE" id="PS50041"/>
    </source>
</evidence>
<keyword evidence="6" id="KW-0472">Membrane</keyword>
<evidence type="ECO:0000313" key="9">
    <source>
        <dbReference type="Proteomes" id="UP000735302"/>
    </source>
</evidence>
<dbReference type="SUPFAM" id="SSF56436">
    <property type="entry name" value="C-type lectin-like"/>
    <property type="match status" value="1"/>
</dbReference>
<comment type="caution">
    <text evidence="8">The sequence shown here is derived from an EMBL/GenBank/DDBJ whole genome shotgun (WGS) entry which is preliminary data.</text>
</comment>
<dbReference type="PANTHER" id="PTHR22799:SF1">
    <property type="entry name" value="C-TYPE LECTIN DOMAIN FAMILY 11 MEMBER A"/>
    <property type="match status" value="1"/>
</dbReference>
<comment type="subcellular location">
    <subcellularLocation>
        <location evidence="1">Secreted</location>
    </subcellularLocation>
</comment>
<evidence type="ECO:0000256" key="6">
    <source>
        <dbReference type="SAM" id="Phobius"/>
    </source>
</evidence>
<protein>
    <submittedName>
        <fullName evidence="8">Collectin-11</fullName>
    </submittedName>
</protein>
<dbReference type="EMBL" id="BLXT01004673">
    <property type="protein sequence ID" value="GFO16618.1"/>
    <property type="molecule type" value="Genomic_DNA"/>
</dbReference>
<dbReference type="InterPro" id="IPR016187">
    <property type="entry name" value="CTDL_fold"/>
</dbReference>
<dbReference type="InterPro" id="IPR016186">
    <property type="entry name" value="C-type_lectin-like/link_sf"/>
</dbReference>
<dbReference type="InterPro" id="IPR051663">
    <property type="entry name" value="CLec_Tetranectin-domain"/>
</dbReference>
<dbReference type="CDD" id="cd00037">
    <property type="entry name" value="CLECT"/>
    <property type="match status" value="1"/>
</dbReference>
<evidence type="ECO:0000256" key="2">
    <source>
        <dbReference type="ARBA" id="ARBA00022525"/>
    </source>
</evidence>
<dbReference type="PROSITE" id="PS50041">
    <property type="entry name" value="C_TYPE_LECTIN_2"/>
    <property type="match status" value="1"/>
</dbReference>
<dbReference type="GO" id="GO:0008083">
    <property type="term" value="F:growth factor activity"/>
    <property type="evidence" value="ECO:0007669"/>
    <property type="project" value="TreeGrafter"/>
</dbReference>
<evidence type="ECO:0000256" key="4">
    <source>
        <dbReference type="ARBA" id="ARBA00022734"/>
    </source>
</evidence>
<keyword evidence="3" id="KW-0732">Signal</keyword>
<dbReference type="InterPro" id="IPR018378">
    <property type="entry name" value="C-type_lectin_CS"/>
</dbReference>
<keyword evidence="6" id="KW-1133">Transmembrane helix</keyword>
<dbReference type="GO" id="GO:0005615">
    <property type="term" value="C:extracellular space"/>
    <property type="evidence" value="ECO:0007669"/>
    <property type="project" value="TreeGrafter"/>
</dbReference>
<evidence type="ECO:0000256" key="3">
    <source>
        <dbReference type="ARBA" id="ARBA00022729"/>
    </source>
</evidence>
<evidence type="ECO:0000256" key="1">
    <source>
        <dbReference type="ARBA" id="ARBA00004613"/>
    </source>
</evidence>
<reference evidence="8 9" key="1">
    <citation type="journal article" date="2021" name="Elife">
        <title>Chloroplast acquisition without the gene transfer in kleptoplastic sea slugs, Plakobranchus ocellatus.</title>
        <authorList>
            <person name="Maeda T."/>
            <person name="Takahashi S."/>
            <person name="Yoshida T."/>
            <person name="Shimamura S."/>
            <person name="Takaki Y."/>
            <person name="Nagai Y."/>
            <person name="Toyoda A."/>
            <person name="Suzuki Y."/>
            <person name="Arimoto A."/>
            <person name="Ishii H."/>
            <person name="Satoh N."/>
            <person name="Nishiyama T."/>
            <person name="Hasebe M."/>
            <person name="Maruyama T."/>
            <person name="Minagawa J."/>
            <person name="Obokata J."/>
            <person name="Shigenobu S."/>
        </authorList>
    </citation>
    <scope>NUCLEOTIDE SEQUENCE [LARGE SCALE GENOMIC DNA]</scope>
</reference>
<proteinExistence type="predicted"/>
<dbReference type="AlphaFoldDB" id="A0AAV4BCL4"/>
<keyword evidence="6" id="KW-0812">Transmembrane</keyword>
<dbReference type="SMART" id="SM00034">
    <property type="entry name" value="CLECT"/>
    <property type="match status" value="1"/>
</dbReference>
<keyword evidence="9" id="KW-1185">Reference proteome</keyword>
<dbReference type="PROSITE" id="PS00615">
    <property type="entry name" value="C_TYPE_LECTIN_1"/>
    <property type="match status" value="1"/>
</dbReference>
<dbReference type="InterPro" id="IPR001304">
    <property type="entry name" value="C-type_lectin-like"/>
</dbReference>
<name>A0AAV4BCL4_9GAST</name>
<keyword evidence="5" id="KW-1015">Disulfide bond</keyword>